<dbReference type="InterPro" id="IPR037682">
    <property type="entry name" value="TonB_C"/>
</dbReference>
<evidence type="ECO:0000256" key="4">
    <source>
        <dbReference type="ARBA" id="ARBA00022475"/>
    </source>
</evidence>
<keyword evidence="9" id="KW-0472">Membrane</keyword>
<reference evidence="13 14" key="1">
    <citation type="submission" date="2020-10" db="EMBL/GenBank/DDBJ databases">
        <title>Phylogeny of dyella-like bacteria.</title>
        <authorList>
            <person name="Fu J."/>
        </authorList>
    </citation>
    <scope>NUCLEOTIDE SEQUENCE [LARGE SCALE GENOMIC DNA]</scope>
    <source>
        <strain evidence="13 14">THG-B117</strain>
    </source>
</reference>
<evidence type="ECO:0000256" key="6">
    <source>
        <dbReference type="ARBA" id="ARBA00022692"/>
    </source>
</evidence>
<keyword evidence="6" id="KW-0812">Transmembrane</keyword>
<keyword evidence="14" id="KW-1185">Reference proteome</keyword>
<dbReference type="Pfam" id="PF03544">
    <property type="entry name" value="TonB_C"/>
    <property type="match status" value="1"/>
</dbReference>
<dbReference type="InterPro" id="IPR006260">
    <property type="entry name" value="TonB/TolA_C"/>
</dbReference>
<keyword evidence="4" id="KW-1003">Cell membrane</keyword>
<comment type="similarity">
    <text evidence="2">Belongs to the TonB family.</text>
</comment>
<dbReference type="SUPFAM" id="SSF74653">
    <property type="entry name" value="TolA/TonB C-terminal domain"/>
    <property type="match status" value="1"/>
</dbReference>
<gene>
    <name evidence="13" type="ORF">ISP20_12575</name>
</gene>
<accession>A0ABS2JSK7</accession>
<dbReference type="InterPro" id="IPR051045">
    <property type="entry name" value="TonB-dependent_transducer"/>
</dbReference>
<dbReference type="Proteomes" id="UP001430065">
    <property type="component" value="Unassembled WGS sequence"/>
</dbReference>
<dbReference type="EMBL" id="JADIKC010000005">
    <property type="protein sequence ID" value="MBM7121991.1"/>
    <property type="molecule type" value="Genomic_DNA"/>
</dbReference>
<dbReference type="RefSeq" id="WP_204636434.1">
    <property type="nucleotide sequence ID" value="NZ_JADIKC010000005.1"/>
</dbReference>
<evidence type="ECO:0000259" key="12">
    <source>
        <dbReference type="PROSITE" id="PS52015"/>
    </source>
</evidence>
<evidence type="ECO:0000256" key="2">
    <source>
        <dbReference type="ARBA" id="ARBA00006555"/>
    </source>
</evidence>
<dbReference type="Gene3D" id="3.30.1150.10">
    <property type="match status" value="1"/>
</dbReference>
<feature type="signal peptide" evidence="11">
    <location>
        <begin position="1"/>
        <end position="23"/>
    </location>
</feature>
<feature type="chain" id="PRO_5046424466" evidence="11">
    <location>
        <begin position="24"/>
        <end position="139"/>
    </location>
</feature>
<evidence type="ECO:0000256" key="9">
    <source>
        <dbReference type="ARBA" id="ARBA00023136"/>
    </source>
</evidence>
<evidence type="ECO:0000256" key="11">
    <source>
        <dbReference type="SAM" id="SignalP"/>
    </source>
</evidence>
<comment type="subcellular location">
    <subcellularLocation>
        <location evidence="1">Cell inner membrane</location>
        <topology evidence="1">Single-pass membrane protein</topology>
        <orientation evidence="1">Periplasmic side</orientation>
    </subcellularLocation>
</comment>
<evidence type="ECO:0000256" key="7">
    <source>
        <dbReference type="ARBA" id="ARBA00022927"/>
    </source>
</evidence>
<feature type="compositionally biased region" description="Low complexity" evidence="10">
    <location>
        <begin position="33"/>
        <end position="47"/>
    </location>
</feature>
<evidence type="ECO:0000256" key="10">
    <source>
        <dbReference type="SAM" id="MobiDB-lite"/>
    </source>
</evidence>
<evidence type="ECO:0000256" key="1">
    <source>
        <dbReference type="ARBA" id="ARBA00004383"/>
    </source>
</evidence>
<evidence type="ECO:0000256" key="3">
    <source>
        <dbReference type="ARBA" id="ARBA00022448"/>
    </source>
</evidence>
<evidence type="ECO:0000313" key="13">
    <source>
        <dbReference type="EMBL" id="MBM7121991.1"/>
    </source>
</evidence>
<name>A0ABS2JSK7_9GAMM</name>
<dbReference type="NCBIfam" id="TIGR01352">
    <property type="entry name" value="tonB_Cterm"/>
    <property type="match status" value="1"/>
</dbReference>
<evidence type="ECO:0000313" key="14">
    <source>
        <dbReference type="Proteomes" id="UP001430065"/>
    </source>
</evidence>
<keyword evidence="3" id="KW-0813">Transport</keyword>
<evidence type="ECO:0000256" key="8">
    <source>
        <dbReference type="ARBA" id="ARBA00022989"/>
    </source>
</evidence>
<dbReference type="PROSITE" id="PS52015">
    <property type="entry name" value="TONB_CTD"/>
    <property type="match status" value="1"/>
</dbReference>
<proteinExistence type="inferred from homology"/>
<dbReference type="PANTHER" id="PTHR33446:SF2">
    <property type="entry name" value="PROTEIN TONB"/>
    <property type="match status" value="1"/>
</dbReference>
<keyword evidence="5" id="KW-0997">Cell inner membrane</keyword>
<feature type="region of interest" description="Disordered" evidence="10">
    <location>
        <begin position="33"/>
        <end position="69"/>
    </location>
</feature>
<comment type="caution">
    <text evidence="13">The sequence shown here is derived from an EMBL/GenBank/DDBJ whole genome shotgun (WGS) entry which is preliminary data.</text>
</comment>
<feature type="domain" description="TonB C-terminal" evidence="12">
    <location>
        <begin position="50"/>
        <end position="139"/>
    </location>
</feature>
<organism evidence="13 14">
    <name type="scientific">Dyella kyungheensis</name>
    <dbReference type="NCBI Taxonomy" id="1242174"/>
    <lineage>
        <taxon>Bacteria</taxon>
        <taxon>Pseudomonadati</taxon>
        <taxon>Pseudomonadota</taxon>
        <taxon>Gammaproteobacteria</taxon>
        <taxon>Lysobacterales</taxon>
        <taxon>Rhodanobacteraceae</taxon>
        <taxon>Dyella</taxon>
    </lineage>
</organism>
<keyword evidence="8" id="KW-1133">Transmembrane helix</keyword>
<protein>
    <submittedName>
        <fullName evidence="13">Energy transducer TonB</fullName>
    </submittedName>
</protein>
<dbReference type="PANTHER" id="PTHR33446">
    <property type="entry name" value="PROTEIN TONB-RELATED"/>
    <property type="match status" value="1"/>
</dbReference>
<keyword evidence="7" id="KW-0653">Protein transport</keyword>
<evidence type="ECO:0000256" key="5">
    <source>
        <dbReference type="ARBA" id="ARBA00022519"/>
    </source>
</evidence>
<keyword evidence="11" id="KW-0732">Signal</keyword>
<sequence>MKRKLFTIAAAAAAMLVCQGALAAAIEQNAAAPAAATSSASPASNSAGDHPASVDEDRPQPAPRFSAAMKNSAGTGTVVVMVQVGADSKAKSFHVMMSSGSKALDDEAVRTVKGWSYKPAVKNGAPADGYVQIPIAFNK</sequence>